<accession>A0A370TWM0</accession>
<evidence type="ECO:0000256" key="4">
    <source>
        <dbReference type="ARBA" id="ARBA00022741"/>
    </source>
</evidence>
<dbReference type="GO" id="GO:0005524">
    <property type="term" value="F:ATP binding"/>
    <property type="evidence" value="ECO:0007669"/>
    <property type="project" value="UniProtKB-KW"/>
</dbReference>
<feature type="compositionally biased region" description="Acidic residues" evidence="11">
    <location>
        <begin position="422"/>
        <end position="438"/>
    </location>
</feature>
<organism evidence="13 14">
    <name type="scientific">Venustampulla echinocandica</name>
    <dbReference type="NCBI Taxonomy" id="2656787"/>
    <lineage>
        <taxon>Eukaryota</taxon>
        <taxon>Fungi</taxon>
        <taxon>Dikarya</taxon>
        <taxon>Ascomycota</taxon>
        <taxon>Pezizomycotina</taxon>
        <taxon>Leotiomycetes</taxon>
        <taxon>Helotiales</taxon>
        <taxon>Pleuroascaceae</taxon>
        <taxon>Venustampulla</taxon>
    </lineage>
</organism>
<feature type="compositionally biased region" description="Acidic residues" evidence="11">
    <location>
        <begin position="553"/>
        <end position="569"/>
    </location>
</feature>
<keyword evidence="6" id="KW-0067">ATP-binding</keyword>
<comment type="catalytic activity">
    <reaction evidence="9">
        <text>GTP + H2O = GDP + phosphate + H(+)</text>
        <dbReference type="Rhea" id="RHEA:19669"/>
        <dbReference type="ChEBI" id="CHEBI:15377"/>
        <dbReference type="ChEBI" id="CHEBI:15378"/>
        <dbReference type="ChEBI" id="CHEBI:37565"/>
        <dbReference type="ChEBI" id="CHEBI:43474"/>
        <dbReference type="ChEBI" id="CHEBI:58189"/>
    </reaction>
    <physiologicalReaction direction="left-to-right" evidence="9">
        <dbReference type="Rhea" id="RHEA:19670"/>
    </physiologicalReaction>
</comment>
<keyword evidence="2" id="KW-0690">Ribosome biogenesis</keyword>
<dbReference type="InterPro" id="IPR007034">
    <property type="entry name" value="BMS1_TSR1_C"/>
</dbReference>
<keyword evidence="7" id="KW-0342">GTP-binding</keyword>
<evidence type="ECO:0000256" key="7">
    <source>
        <dbReference type="ARBA" id="ARBA00023134"/>
    </source>
</evidence>
<evidence type="ECO:0000313" key="13">
    <source>
        <dbReference type="EMBL" id="RDL39923.1"/>
    </source>
</evidence>
<keyword evidence="8" id="KW-0539">Nucleus</keyword>
<evidence type="ECO:0000256" key="2">
    <source>
        <dbReference type="ARBA" id="ARBA00022517"/>
    </source>
</evidence>
<dbReference type="InterPro" id="IPR037875">
    <property type="entry name" value="Bms1_N"/>
</dbReference>
<feature type="compositionally biased region" description="Acidic residues" evidence="11">
    <location>
        <begin position="488"/>
        <end position="502"/>
    </location>
</feature>
<dbReference type="GO" id="GO:0030686">
    <property type="term" value="C:90S preribosome"/>
    <property type="evidence" value="ECO:0007669"/>
    <property type="project" value="TreeGrafter"/>
</dbReference>
<dbReference type="GO" id="GO:0000462">
    <property type="term" value="P:maturation of SSU-rRNA from tricistronic rRNA transcript (SSU-rRNA, 5.8S rRNA, LSU-rRNA)"/>
    <property type="evidence" value="ECO:0007669"/>
    <property type="project" value="TreeGrafter"/>
</dbReference>
<dbReference type="FunFam" id="3.40.50.300:FF:000105">
    <property type="entry name" value="BMS1 ribosome biogenesis factor"/>
    <property type="match status" value="1"/>
</dbReference>
<name>A0A370TWM0_9HELO</name>
<dbReference type="GO" id="GO:0032040">
    <property type="term" value="C:small-subunit processome"/>
    <property type="evidence" value="ECO:0007669"/>
    <property type="project" value="UniProtKB-ARBA"/>
</dbReference>
<feature type="compositionally biased region" description="Acidic residues" evidence="11">
    <location>
        <begin position="631"/>
        <end position="647"/>
    </location>
</feature>
<proteinExistence type="inferred from homology"/>
<dbReference type="GO" id="GO:0003924">
    <property type="term" value="F:GTPase activity"/>
    <property type="evidence" value="ECO:0007669"/>
    <property type="project" value="TreeGrafter"/>
</dbReference>
<feature type="compositionally biased region" description="Basic and acidic residues" evidence="11">
    <location>
        <begin position="648"/>
        <end position="694"/>
    </location>
</feature>
<evidence type="ECO:0000256" key="6">
    <source>
        <dbReference type="ARBA" id="ARBA00022840"/>
    </source>
</evidence>
<dbReference type="InterPro" id="IPR027417">
    <property type="entry name" value="P-loop_NTPase"/>
</dbReference>
<feature type="region of interest" description="Disordered" evidence="11">
    <location>
        <begin position="553"/>
        <end position="581"/>
    </location>
</feature>
<dbReference type="PROSITE" id="PS51714">
    <property type="entry name" value="G_BMS1"/>
    <property type="match status" value="1"/>
</dbReference>
<keyword evidence="14" id="KW-1185">Reference proteome</keyword>
<feature type="compositionally biased region" description="Basic residues" evidence="11">
    <location>
        <begin position="7"/>
        <end position="19"/>
    </location>
</feature>
<dbReference type="InterPro" id="IPR006073">
    <property type="entry name" value="GTP-bd"/>
</dbReference>
<feature type="region of interest" description="Disordered" evidence="11">
    <location>
        <begin position="620"/>
        <end position="700"/>
    </location>
</feature>
<keyword evidence="5" id="KW-0378">Hydrolase</keyword>
<keyword evidence="4" id="KW-0547">Nucleotide-binding</keyword>
<dbReference type="PANTHER" id="PTHR12858:SF2">
    <property type="entry name" value="RIBOSOME BIOGENESIS PROTEIN BMS1 HOMOLOG"/>
    <property type="match status" value="1"/>
</dbReference>
<feature type="region of interest" description="Disordered" evidence="11">
    <location>
        <begin position="394"/>
        <end position="452"/>
    </location>
</feature>
<dbReference type="GeneID" id="43597112"/>
<evidence type="ECO:0000256" key="5">
    <source>
        <dbReference type="ARBA" id="ARBA00022801"/>
    </source>
</evidence>
<comment type="subcellular location">
    <subcellularLocation>
        <location evidence="1">Nucleus</location>
        <location evidence="1">Nucleolus</location>
    </subcellularLocation>
</comment>
<comment type="similarity">
    <text evidence="10">Belongs to the TRAFAC class translation factor GTPase superfamily. Bms1-like GTPase family. BMS1 subfamily.</text>
</comment>
<evidence type="ECO:0000256" key="9">
    <source>
        <dbReference type="ARBA" id="ARBA00049117"/>
    </source>
</evidence>
<dbReference type="PANTHER" id="PTHR12858">
    <property type="entry name" value="RIBOSOME BIOGENESIS PROTEIN"/>
    <property type="match status" value="1"/>
</dbReference>
<dbReference type="GO" id="GO:0034511">
    <property type="term" value="F:U3 snoRNA binding"/>
    <property type="evidence" value="ECO:0007669"/>
    <property type="project" value="TreeGrafter"/>
</dbReference>
<evidence type="ECO:0000313" key="14">
    <source>
        <dbReference type="Proteomes" id="UP000254866"/>
    </source>
</evidence>
<dbReference type="SMART" id="SM00785">
    <property type="entry name" value="AARP2CN"/>
    <property type="match status" value="1"/>
</dbReference>
<evidence type="ECO:0000256" key="1">
    <source>
        <dbReference type="ARBA" id="ARBA00004604"/>
    </source>
</evidence>
<dbReference type="GO" id="GO:0000479">
    <property type="term" value="P:endonucleolytic cleavage of tricistronic rRNA transcript (SSU-rRNA, 5.8S rRNA, LSU-rRNA)"/>
    <property type="evidence" value="ECO:0007669"/>
    <property type="project" value="TreeGrafter"/>
</dbReference>
<evidence type="ECO:0000259" key="12">
    <source>
        <dbReference type="PROSITE" id="PS51714"/>
    </source>
</evidence>
<dbReference type="Pfam" id="PF08142">
    <property type="entry name" value="AARP2CN"/>
    <property type="match status" value="1"/>
</dbReference>
<dbReference type="OrthoDB" id="10260897at2759"/>
<dbReference type="Proteomes" id="UP000254866">
    <property type="component" value="Unassembled WGS sequence"/>
</dbReference>
<evidence type="ECO:0000256" key="11">
    <source>
        <dbReference type="SAM" id="MobiDB-lite"/>
    </source>
</evidence>
<dbReference type="RefSeq" id="XP_031872579.1">
    <property type="nucleotide sequence ID" value="XM_032012886.1"/>
</dbReference>
<feature type="domain" description="Bms1-type G" evidence="12">
    <location>
        <begin position="63"/>
        <end position="228"/>
    </location>
</feature>
<evidence type="ECO:0000256" key="3">
    <source>
        <dbReference type="ARBA" id="ARBA00022553"/>
    </source>
</evidence>
<reference evidence="13 14" key="1">
    <citation type="journal article" date="2018" name="IMA Fungus">
        <title>IMA Genome-F 9: Draft genome sequence of Annulohypoxylon stygium, Aspergillus mulundensis, Berkeleyomyces basicola (syn. Thielaviopsis basicola), Ceratocystis smalleyi, two Cercospora beticola strains, Coleophoma cylindrospora, Fusarium fracticaudum, Phialophora cf. hyalina, and Morchella septimelata.</title>
        <authorList>
            <person name="Wingfield B.D."/>
            <person name="Bills G.F."/>
            <person name="Dong Y."/>
            <person name="Huang W."/>
            <person name="Nel W.J."/>
            <person name="Swalarsk-Parry B.S."/>
            <person name="Vaghefi N."/>
            <person name="Wilken P.M."/>
            <person name="An Z."/>
            <person name="de Beer Z.W."/>
            <person name="De Vos L."/>
            <person name="Chen L."/>
            <person name="Duong T.A."/>
            <person name="Gao Y."/>
            <person name="Hammerbacher A."/>
            <person name="Kikkert J.R."/>
            <person name="Li Y."/>
            <person name="Li H."/>
            <person name="Li K."/>
            <person name="Li Q."/>
            <person name="Liu X."/>
            <person name="Ma X."/>
            <person name="Naidoo K."/>
            <person name="Pethybridge S.J."/>
            <person name="Sun J."/>
            <person name="Steenkamp E.T."/>
            <person name="van der Nest M.A."/>
            <person name="van Wyk S."/>
            <person name="Wingfield M.J."/>
            <person name="Xiong C."/>
            <person name="Yue Q."/>
            <person name="Zhang X."/>
        </authorList>
    </citation>
    <scope>NUCLEOTIDE SEQUENCE [LARGE SCALE GENOMIC DNA]</scope>
    <source>
        <strain evidence="13 14">BP 5553</strain>
    </source>
</reference>
<dbReference type="CDD" id="cd01882">
    <property type="entry name" value="BMS1"/>
    <property type="match status" value="1"/>
</dbReference>
<feature type="region of interest" description="Disordered" evidence="11">
    <location>
        <begin position="469"/>
        <end position="508"/>
    </location>
</feature>
<feature type="region of interest" description="Disordered" evidence="11">
    <location>
        <begin position="1"/>
        <end position="43"/>
    </location>
</feature>
<dbReference type="InterPro" id="IPR039761">
    <property type="entry name" value="Bms1/Tsr1"/>
</dbReference>
<dbReference type="GO" id="GO:0005525">
    <property type="term" value="F:GTP binding"/>
    <property type="evidence" value="ECO:0007669"/>
    <property type="project" value="UniProtKB-KW"/>
</dbReference>
<dbReference type="Pfam" id="PF04950">
    <property type="entry name" value="RIBIOP_C"/>
    <property type="match status" value="1"/>
</dbReference>
<gene>
    <name evidence="13" type="ORF">BP5553_04263</name>
</gene>
<comment type="caution">
    <text evidence="13">The sequence shown here is derived from an EMBL/GenBank/DDBJ whole genome shotgun (WGS) entry which is preliminary data.</text>
</comment>
<dbReference type="SMART" id="SM01362">
    <property type="entry name" value="DUF663"/>
    <property type="match status" value="1"/>
</dbReference>
<sequence length="1174" mass="133313">MEDQKNRPHRAPKEKKKHTGDRNPKAFSFANPGRLAKSAARSHDIKEKRFHVPQVDRIPEEPPPRLVAIVGPPGVGKTTLLKSLVKRYAKETLSDPQGPITVVTSKRQRLTFVECPNELEAMLDMSKVADIVLLMIDGNFGFEMETMEFLNILASSGMPGNVFGILTHLDLFRKPQTLKDAKKRLKNRFWSELYQGAHLFYLSGVINGRYPDREIHNLSRFISVMKNPRPLIWRNSHPYTVIDSFRDITHPTKIEDDPKCDRTVVLSGYLRGTNFAAQGQRVHIPGLGDYSISTMEAVPDPCPTPYMDQALAKATGKTGRRRLDEKEKRLHAPMSDKSGLKIDGDAIWITREKGFNFDKDADGEERGEGEELIVSLQAERRLLGETEEGVRLFSGGGAIKSVPEEEDTGRKQQRSARFVEREDGEDGEDDSSPVDDEGFVSGDDIQSDDDAEITEDKLGKAFRKLDDKTGGDIAFADSDSDLGSISGDDLDSEGEESSDEEDGAVRWKSNMLHTAQKLHGKKRSYRTADLAKLMYNELLTPADALLRWRGEVDEMEEEEEEDIEASDDETFFKKAGREKDEYSEDRAIPILDYDALEAKWSVEDNIEALRQRFATADLLKEKAANRSGSDGESDEDDEGDGEFEDLETGEKHEPDDLQAEREKNARRKEELKLRFEEEDKEGFNNDKAKARREGDDEGEFGEDDWYDAQKAQIQTQMNINKAEFEALDEAQRVNVEGFKAGMYGKIVIEGMPSEFVTKFNPRMPIIVGGLSATEDRFGFVQVRIKRHRWHKKILKTNDPLIFSLGWRRFQTLPVYSISDSRIRNRMLKYTPEHMHCFGTFYGPLIAPNTGFSCYQSFSAKNPGFRIAATGTVLNVDESTEIVKKLKLTGTPYKIFKNTAFIRDMFTTSLEIAKFEGASIKTVSGIRGQIKRALSKPEGHFRATFEDKLLMSDIVFLRAWYPVKPHRFYNPVTNLIGWEGMRLTGEVRRDQNIATPQQKNSLYKPVERATRHFNPLRVPRAIAAELPYKSQIVRMKKQSTQTYMQKRAVVVGGEEKKARDLMQKIMTLRNEKVSKRRAAKEEKRKVYRKKVAENEEMRGEREKKEKQEYWRKEGKKRHADTDGAGGGKRQQAPVLRSYKESFEGGSELLDRDCVVCCHPNATGAGSDILATSLAV</sequence>
<feature type="compositionally biased region" description="Basic and acidic residues" evidence="11">
    <location>
        <begin position="570"/>
        <end position="581"/>
    </location>
</feature>
<dbReference type="EMBL" id="NPIC01000002">
    <property type="protein sequence ID" value="RDL39923.1"/>
    <property type="molecule type" value="Genomic_DNA"/>
</dbReference>
<dbReference type="InterPro" id="IPR012948">
    <property type="entry name" value="AARP2CN"/>
</dbReference>
<dbReference type="Gene3D" id="3.40.50.300">
    <property type="entry name" value="P-loop containing nucleotide triphosphate hydrolases"/>
    <property type="match status" value="1"/>
</dbReference>
<dbReference type="SUPFAM" id="SSF52540">
    <property type="entry name" value="P-loop containing nucleoside triphosphate hydrolases"/>
    <property type="match status" value="1"/>
</dbReference>
<dbReference type="GO" id="GO:0005654">
    <property type="term" value="C:nucleoplasm"/>
    <property type="evidence" value="ECO:0007669"/>
    <property type="project" value="UniProtKB-ARBA"/>
</dbReference>
<keyword evidence="3" id="KW-0597">Phosphoprotein</keyword>
<dbReference type="AlphaFoldDB" id="A0A370TWM0"/>
<dbReference type="InterPro" id="IPR030387">
    <property type="entry name" value="G_Bms1/Tsr1_dom"/>
</dbReference>
<evidence type="ECO:0000256" key="8">
    <source>
        <dbReference type="ARBA" id="ARBA00023242"/>
    </source>
</evidence>
<evidence type="ECO:0000256" key="10">
    <source>
        <dbReference type="ARBA" id="ARBA00061391"/>
    </source>
</evidence>
<protein>
    <recommendedName>
        <fullName evidence="12">Bms1-type G domain-containing protein</fullName>
    </recommendedName>
</protein>
<feature type="region of interest" description="Disordered" evidence="11">
    <location>
        <begin position="1092"/>
        <end position="1133"/>
    </location>
</feature>
<feature type="compositionally biased region" description="Basic and acidic residues" evidence="11">
    <location>
        <begin position="1092"/>
        <end position="1111"/>
    </location>
</feature>
<dbReference type="Pfam" id="PF01926">
    <property type="entry name" value="MMR_HSR1"/>
    <property type="match status" value="1"/>
</dbReference>
<dbReference type="STRING" id="2656787.A0A370TWM0"/>